<keyword evidence="4" id="KW-1185">Reference proteome</keyword>
<dbReference type="Pfam" id="PF00589">
    <property type="entry name" value="Phage_integrase"/>
    <property type="match status" value="1"/>
</dbReference>
<proteinExistence type="predicted"/>
<dbReference type="InterPro" id="IPR013762">
    <property type="entry name" value="Integrase-like_cat_sf"/>
</dbReference>
<reference evidence="3 4" key="1">
    <citation type="submission" date="2018-01" db="EMBL/GenBank/DDBJ databases">
        <title>Draft genome sequence of Salinispora sp. 13K206.</title>
        <authorList>
            <person name="Sahin N."/>
            <person name="Saygin H."/>
            <person name="Ay H."/>
        </authorList>
    </citation>
    <scope>NUCLEOTIDE SEQUENCE [LARGE SCALE GENOMIC DNA]</scope>
    <source>
        <strain evidence="3 4">13K206</strain>
    </source>
</reference>
<dbReference type="PROSITE" id="PS51898">
    <property type="entry name" value="TYR_RECOMBINASE"/>
    <property type="match status" value="1"/>
</dbReference>
<dbReference type="OrthoDB" id="1822491at2"/>
<organism evidence="3 4">
    <name type="scientific">Micromonospora deserti</name>
    <dbReference type="NCBI Taxonomy" id="2070366"/>
    <lineage>
        <taxon>Bacteria</taxon>
        <taxon>Bacillati</taxon>
        <taxon>Actinomycetota</taxon>
        <taxon>Actinomycetes</taxon>
        <taxon>Micromonosporales</taxon>
        <taxon>Micromonosporaceae</taxon>
        <taxon>Micromonospora</taxon>
    </lineage>
</organism>
<dbReference type="GO" id="GO:0015074">
    <property type="term" value="P:DNA integration"/>
    <property type="evidence" value="ECO:0007669"/>
    <property type="project" value="InterPro"/>
</dbReference>
<name>A0A2W2DCE6_9ACTN</name>
<dbReference type="InterPro" id="IPR002104">
    <property type="entry name" value="Integrase_catalytic"/>
</dbReference>
<dbReference type="PANTHER" id="PTHR30349:SF64">
    <property type="entry name" value="PROPHAGE INTEGRASE INTD-RELATED"/>
    <property type="match status" value="1"/>
</dbReference>
<comment type="caution">
    <text evidence="3">The sequence shown here is derived from an EMBL/GenBank/DDBJ whole genome shotgun (WGS) entry which is preliminary data.</text>
</comment>
<gene>
    <name evidence="3" type="ORF">C1I99_00735</name>
</gene>
<dbReference type="InterPro" id="IPR050090">
    <property type="entry name" value="Tyrosine_recombinase_XerCD"/>
</dbReference>
<dbReference type="Gene3D" id="1.10.443.10">
    <property type="entry name" value="Intergrase catalytic core"/>
    <property type="match status" value="1"/>
</dbReference>
<dbReference type="Proteomes" id="UP000248749">
    <property type="component" value="Unassembled WGS sequence"/>
</dbReference>
<feature type="domain" description="Tyr recombinase" evidence="2">
    <location>
        <begin position="1"/>
        <end position="181"/>
    </location>
</feature>
<dbReference type="PANTHER" id="PTHR30349">
    <property type="entry name" value="PHAGE INTEGRASE-RELATED"/>
    <property type="match status" value="1"/>
</dbReference>
<dbReference type="GO" id="GO:0006310">
    <property type="term" value="P:DNA recombination"/>
    <property type="evidence" value="ECO:0007669"/>
    <property type="project" value="UniProtKB-KW"/>
</dbReference>
<dbReference type="GO" id="GO:0003677">
    <property type="term" value="F:DNA binding"/>
    <property type="evidence" value="ECO:0007669"/>
    <property type="project" value="InterPro"/>
</dbReference>
<evidence type="ECO:0000313" key="4">
    <source>
        <dbReference type="Proteomes" id="UP000248749"/>
    </source>
</evidence>
<evidence type="ECO:0000259" key="2">
    <source>
        <dbReference type="PROSITE" id="PS51898"/>
    </source>
</evidence>
<dbReference type="EMBL" id="POUB01000003">
    <property type="protein sequence ID" value="PZG02855.1"/>
    <property type="molecule type" value="Genomic_DNA"/>
</dbReference>
<dbReference type="SUPFAM" id="SSF56349">
    <property type="entry name" value="DNA breaking-rejoining enzymes"/>
    <property type="match status" value="1"/>
</dbReference>
<dbReference type="AlphaFoldDB" id="A0A2W2DCE6"/>
<evidence type="ECO:0000313" key="3">
    <source>
        <dbReference type="EMBL" id="PZG02855.1"/>
    </source>
</evidence>
<dbReference type="InterPro" id="IPR011010">
    <property type="entry name" value="DNA_brk_join_enz"/>
</dbReference>
<protein>
    <recommendedName>
        <fullName evidence="2">Tyr recombinase domain-containing protein</fullName>
    </recommendedName>
</protein>
<keyword evidence="1" id="KW-0233">DNA recombination</keyword>
<sequence>MEAFDLAVGLGSVGVGLLRPDAEVVAGVEPGVGLASALRVSRLDLLRRVTVAVAFAEVGGELVEGTPKNHQRRSAPIPRFLVDELAAHVAGKRRDELVFTAPNGGPLRNTNFRTRVFGPAAASVGLAGLTPHDLRHTAASLAVAAGANVKAVQRMLGHASASMTLDVYAGLFGDDLDAVANRLDEAVAARDADYLRTGTAAGGVVDLGKRRSPGR</sequence>
<accession>A0A2W2DCE6</accession>
<evidence type="ECO:0000256" key="1">
    <source>
        <dbReference type="ARBA" id="ARBA00023172"/>
    </source>
</evidence>